<protein>
    <recommendedName>
        <fullName evidence="2">poly(ADP-ribose) glycohydrolase</fullName>
        <ecNumber evidence="2">3.2.1.143</ecNumber>
    </recommendedName>
</protein>
<reference evidence="8" key="1">
    <citation type="submission" date="2025-08" db="UniProtKB">
        <authorList>
            <consortium name="RefSeq"/>
        </authorList>
    </citation>
    <scope>IDENTIFICATION</scope>
    <source>
        <tissue evidence="8">Whole larvae</tissue>
    </source>
</reference>
<dbReference type="GeneID" id="113512277"/>
<dbReference type="RefSeq" id="XP_052754675.1">
    <property type="nucleotide sequence ID" value="XM_052898715.1"/>
</dbReference>
<evidence type="ECO:0000313" key="8">
    <source>
        <dbReference type="RefSeq" id="XP_052754675.1"/>
    </source>
</evidence>
<dbReference type="InterPro" id="IPR046372">
    <property type="entry name" value="PARG_cat_C"/>
</dbReference>
<dbReference type="Pfam" id="PF20811">
    <property type="entry name" value="PARG_cat_N"/>
    <property type="match status" value="1"/>
</dbReference>
<feature type="region of interest" description="Disordered" evidence="4">
    <location>
        <begin position="595"/>
        <end position="625"/>
    </location>
</feature>
<dbReference type="EC" id="3.2.1.143" evidence="2"/>
<dbReference type="Proteomes" id="UP001652740">
    <property type="component" value="Unplaced"/>
</dbReference>
<evidence type="ECO:0000259" key="6">
    <source>
        <dbReference type="Pfam" id="PF20811"/>
    </source>
</evidence>
<feature type="domain" description="PARG helical" evidence="6">
    <location>
        <begin position="170"/>
        <end position="290"/>
    </location>
</feature>
<dbReference type="PANTHER" id="PTHR12837:SF15">
    <property type="entry name" value="POLY(ADP-RIBOSE) GLYCOHYDROLASE"/>
    <property type="match status" value="1"/>
</dbReference>
<sequence length="741" mass="83374">MILLRSFTRYHYYKKSLITKRYNYFSMMSNTTSEDDITWSGVPISEILGSQSPWDAPEFPLVSPSYNHAVLYHVSSDGSIPTDKPPKPHVGQDKWDQDHVRMPCSSHSLYPVEDKNGKSRLKKRWELIQHALWKPIRNSEQLTNAILSYNTKFKTIWKFRALHKFFNEYLEEEETQYFFDVTLPEIAKLVLALPKLIQAPIPLLKQNMNHSVSLSQQQISSLLANAFFCTFPRRNTSKRASEYASYPHINFSSLYETTPLDSVLEKLKCICHYFKRVTEKVPSGVMTVVRRAVARPQLPDWSSSQQLVAVPLHVDSAATIEDMHGLIQLDFANKYLGGGVLGYGCVQEEIRFVICPELLISMLFTEMLLSNEAVIMIGCERFSSYTGYGSSFRWAGAHRDRTPRDGSGRRRAAVLAVDALPHASLASELRPAAILRDLNKAWVGFSFNTCEEGGGALQRPGVATGNWGCGAFGGSAPLKALLQLAAAGRARRPLAYCSYGDRALRRRLAALHQRLRRARATVGQLYNYILKFARTADADMANLYDFIERTIEEDQNGMKSSTESVIDLGKLEQPELSSSLEKEFLNNSSDLFSQDEADQSLDESKSNQMDVSVKGSEPSTSDCRTVSCDNKMAVDENKMVASDNKISASNNKMATNKREMAASTSSSTSRLFDEMEKFDENNGRLNLTDSHIRTFNQSANSGLNDMDISMDCEEKIQLDISVEAKKKISKKITDYFSKKTI</sequence>
<gene>
    <name evidence="8" type="primary">LOC113512277</name>
</gene>
<evidence type="ECO:0000313" key="7">
    <source>
        <dbReference type="Proteomes" id="UP001652740"/>
    </source>
</evidence>
<dbReference type="Pfam" id="PF05028">
    <property type="entry name" value="PARG_cat_C"/>
    <property type="match status" value="1"/>
</dbReference>
<feature type="domain" description="PARG catalytic Macro" evidence="5">
    <location>
        <begin position="299"/>
        <end position="505"/>
    </location>
</feature>
<evidence type="ECO:0000259" key="5">
    <source>
        <dbReference type="Pfam" id="PF05028"/>
    </source>
</evidence>
<dbReference type="PANTHER" id="PTHR12837">
    <property type="entry name" value="POLY ADP-RIBOSE GLYCOHYDROLASE"/>
    <property type="match status" value="1"/>
</dbReference>
<evidence type="ECO:0000256" key="2">
    <source>
        <dbReference type="ARBA" id="ARBA00012255"/>
    </source>
</evidence>
<dbReference type="InterPro" id="IPR007724">
    <property type="entry name" value="Poly_GlycHdrlase"/>
</dbReference>
<organism evidence="7 8">
    <name type="scientific">Galleria mellonella</name>
    <name type="common">Greater wax moth</name>
    <dbReference type="NCBI Taxonomy" id="7137"/>
    <lineage>
        <taxon>Eukaryota</taxon>
        <taxon>Metazoa</taxon>
        <taxon>Ecdysozoa</taxon>
        <taxon>Arthropoda</taxon>
        <taxon>Hexapoda</taxon>
        <taxon>Insecta</taxon>
        <taxon>Pterygota</taxon>
        <taxon>Neoptera</taxon>
        <taxon>Endopterygota</taxon>
        <taxon>Lepidoptera</taxon>
        <taxon>Glossata</taxon>
        <taxon>Ditrysia</taxon>
        <taxon>Pyraloidea</taxon>
        <taxon>Pyralidae</taxon>
        <taxon>Galleriinae</taxon>
        <taxon>Galleria</taxon>
    </lineage>
</organism>
<keyword evidence="7" id="KW-1185">Reference proteome</keyword>
<dbReference type="InterPro" id="IPR048362">
    <property type="entry name" value="PARG_helical"/>
</dbReference>
<accession>A0ABM3MTX8</accession>
<keyword evidence="3" id="KW-0378">Hydrolase</keyword>
<proteinExistence type="inferred from homology"/>
<comment type="similarity">
    <text evidence="1">Belongs to the poly(ADP-ribose) glycohydrolase family.</text>
</comment>
<evidence type="ECO:0000256" key="1">
    <source>
        <dbReference type="ARBA" id="ARBA00009545"/>
    </source>
</evidence>
<evidence type="ECO:0000256" key="4">
    <source>
        <dbReference type="SAM" id="MobiDB-lite"/>
    </source>
</evidence>
<name>A0ABM3MTX8_GALME</name>
<evidence type="ECO:0000256" key="3">
    <source>
        <dbReference type="ARBA" id="ARBA00022801"/>
    </source>
</evidence>